<dbReference type="AlphaFoldDB" id="A0A1X6XMY3"/>
<dbReference type="EMBL" id="FWFF01000020">
    <property type="protein sequence ID" value="SLN00572.1"/>
    <property type="molecule type" value="Genomic_DNA"/>
</dbReference>
<dbReference type="InterPro" id="IPR031596">
    <property type="entry name" value="MaAIMP_sms"/>
</dbReference>
<sequence length="39" mass="4218">MSAAAVIMMVLSLGTVWGGLVWSILHLRRHPDPTTGEVD</sequence>
<dbReference type="Pfam" id="PF16951">
    <property type="entry name" value="MaAIMP_sms"/>
    <property type="match status" value="1"/>
</dbReference>
<evidence type="ECO:0000313" key="2">
    <source>
        <dbReference type="Proteomes" id="UP000196581"/>
    </source>
</evidence>
<dbReference type="NCBIfam" id="NF033493">
    <property type="entry name" value="MetS_like_NSS"/>
    <property type="match status" value="1"/>
</dbReference>
<reference evidence="2" key="1">
    <citation type="submission" date="2017-02" db="EMBL/GenBank/DDBJ databases">
        <authorList>
            <person name="Dridi B."/>
        </authorList>
    </citation>
    <scope>NUCLEOTIDE SEQUENCE [LARGE SCALE GENOMIC DNA]</scope>
    <source>
        <strain evidence="2">B Co 03.10</strain>
    </source>
</reference>
<accession>A0A1X6XMY3</accession>
<name>A0A1X6XMY3_9MICO</name>
<evidence type="ECO:0008006" key="3">
    <source>
        <dbReference type="Google" id="ProtNLM"/>
    </source>
</evidence>
<keyword evidence="2" id="KW-1185">Reference proteome</keyword>
<gene>
    <name evidence="1" type="ORF">FM105_12980</name>
</gene>
<protein>
    <recommendedName>
        <fullName evidence="3">Methionine/alanine import family NSS transporter small subunit</fullName>
    </recommendedName>
</protein>
<dbReference type="Proteomes" id="UP000196581">
    <property type="component" value="Unassembled WGS sequence"/>
</dbReference>
<evidence type="ECO:0000313" key="1">
    <source>
        <dbReference type="EMBL" id="SLN00572.1"/>
    </source>
</evidence>
<dbReference type="RefSeq" id="WP_087008853.1">
    <property type="nucleotide sequence ID" value="NZ_FWFF01000020.1"/>
</dbReference>
<proteinExistence type="predicted"/>
<organism evidence="1 2">
    <name type="scientific">Brevibacterium yomogidense</name>
    <dbReference type="NCBI Taxonomy" id="946573"/>
    <lineage>
        <taxon>Bacteria</taxon>
        <taxon>Bacillati</taxon>
        <taxon>Actinomycetota</taxon>
        <taxon>Actinomycetes</taxon>
        <taxon>Micrococcales</taxon>
        <taxon>Brevibacteriaceae</taxon>
        <taxon>Brevibacterium</taxon>
    </lineage>
</organism>